<keyword evidence="2" id="KW-1185">Reference proteome</keyword>
<reference evidence="1 2" key="1">
    <citation type="journal article" date="2019" name="Nat. Ecol. Evol.">
        <title>Megaphylogeny resolves global patterns of mushroom evolution.</title>
        <authorList>
            <person name="Varga T."/>
            <person name="Krizsan K."/>
            <person name="Foldi C."/>
            <person name="Dima B."/>
            <person name="Sanchez-Garcia M."/>
            <person name="Sanchez-Ramirez S."/>
            <person name="Szollosi G.J."/>
            <person name="Szarkandi J.G."/>
            <person name="Papp V."/>
            <person name="Albert L."/>
            <person name="Andreopoulos W."/>
            <person name="Angelini C."/>
            <person name="Antonin V."/>
            <person name="Barry K.W."/>
            <person name="Bougher N.L."/>
            <person name="Buchanan P."/>
            <person name="Buyck B."/>
            <person name="Bense V."/>
            <person name="Catcheside P."/>
            <person name="Chovatia M."/>
            <person name="Cooper J."/>
            <person name="Damon W."/>
            <person name="Desjardin D."/>
            <person name="Finy P."/>
            <person name="Geml J."/>
            <person name="Haridas S."/>
            <person name="Hughes K."/>
            <person name="Justo A."/>
            <person name="Karasinski D."/>
            <person name="Kautmanova I."/>
            <person name="Kiss B."/>
            <person name="Kocsube S."/>
            <person name="Kotiranta H."/>
            <person name="LaButti K.M."/>
            <person name="Lechner B.E."/>
            <person name="Liimatainen K."/>
            <person name="Lipzen A."/>
            <person name="Lukacs Z."/>
            <person name="Mihaltcheva S."/>
            <person name="Morgado L.N."/>
            <person name="Niskanen T."/>
            <person name="Noordeloos M.E."/>
            <person name="Ohm R.A."/>
            <person name="Ortiz-Santana B."/>
            <person name="Ovrebo C."/>
            <person name="Racz N."/>
            <person name="Riley R."/>
            <person name="Savchenko A."/>
            <person name="Shiryaev A."/>
            <person name="Soop K."/>
            <person name="Spirin V."/>
            <person name="Szebenyi C."/>
            <person name="Tomsovsky M."/>
            <person name="Tulloss R.E."/>
            <person name="Uehling J."/>
            <person name="Grigoriev I.V."/>
            <person name="Vagvolgyi C."/>
            <person name="Papp T."/>
            <person name="Martin F.M."/>
            <person name="Miettinen O."/>
            <person name="Hibbett D.S."/>
            <person name="Nagy L.G."/>
        </authorList>
    </citation>
    <scope>NUCLEOTIDE SEQUENCE [LARGE SCALE GENOMIC DNA]</scope>
    <source>
        <strain evidence="1 2">FP101781</strain>
    </source>
</reference>
<dbReference type="Gene3D" id="3.80.10.10">
    <property type="entry name" value="Ribonuclease Inhibitor"/>
    <property type="match status" value="1"/>
</dbReference>
<comment type="caution">
    <text evidence="1">The sequence shown here is derived from an EMBL/GenBank/DDBJ whole genome shotgun (WGS) entry which is preliminary data.</text>
</comment>
<sequence>MPTPHVPTEIVDEFLKNVDPKNSNATLLSSRMVCYKWSQTSMQSFFSTNVSFKSWDDIRTFLALVSAPASTFPPQVNTTHLALNNLTALDNKAAAALQSLMAVITMKESLSIHVPKSGIAGILAQVSQGWTHIRHLILSGGNHSPAPFFSQLASFPQLHHLTLQDFRLQGVKAIGNTPLPQFRFPYAIYKLSLAGDSRLWTFFRAHVIPGRGFAKISELTIETRFTFRDEGMNDMVQCFRGLEGIHTLKIHALPNPGNRDLIRDMKNIFQTRHLRSAAIPGLRRLYLGFSQMPAHFVFGCIIMHAIYLPFTRIDAIIEFEVPHALGLWDDQDPQAQIRQLLLETQSDTQMAADFRRALRVRGCEGGLPPSVVEASGRAMVCDHPVIFMGLGGEEGTAM</sequence>
<evidence type="ECO:0000313" key="1">
    <source>
        <dbReference type="EMBL" id="TEB35846.1"/>
    </source>
</evidence>
<evidence type="ECO:0008006" key="3">
    <source>
        <dbReference type="Google" id="ProtNLM"/>
    </source>
</evidence>
<proteinExistence type="predicted"/>
<dbReference type="InterPro" id="IPR032675">
    <property type="entry name" value="LRR_dom_sf"/>
</dbReference>
<protein>
    <recommendedName>
        <fullName evidence="3">F-box domain-containing protein</fullName>
    </recommendedName>
</protein>
<dbReference type="SUPFAM" id="SSF52047">
    <property type="entry name" value="RNI-like"/>
    <property type="match status" value="1"/>
</dbReference>
<dbReference type="AlphaFoldDB" id="A0A4Y7TNX2"/>
<evidence type="ECO:0000313" key="2">
    <source>
        <dbReference type="Proteomes" id="UP000298030"/>
    </source>
</evidence>
<organism evidence="1 2">
    <name type="scientific">Coprinellus micaceus</name>
    <name type="common">Glistening ink-cap mushroom</name>
    <name type="synonym">Coprinus micaceus</name>
    <dbReference type="NCBI Taxonomy" id="71717"/>
    <lineage>
        <taxon>Eukaryota</taxon>
        <taxon>Fungi</taxon>
        <taxon>Dikarya</taxon>
        <taxon>Basidiomycota</taxon>
        <taxon>Agaricomycotina</taxon>
        <taxon>Agaricomycetes</taxon>
        <taxon>Agaricomycetidae</taxon>
        <taxon>Agaricales</taxon>
        <taxon>Agaricineae</taxon>
        <taxon>Psathyrellaceae</taxon>
        <taxon>Coprinellus</taxon>
    </lineage>
</organism>
<dbReference type="EMBL" id="QPFP01000006">
    <property type="protein sequence ID" value="TEB35846.1"/>
    <property type="molecule type" value="Genomic_DNA"/>
</dbReference>
<dbReference type="OrthoDB" id="3101901at2759"/>
<dbReference type="Proteomes" id="UP000298030">
    <property type="component" value="Unassembled WGS sequence"/>
</dbReference>
<gene>
    <name evidence="1" type="ORF">FA13DRAFT_1706218</name>
</gene>
<name>A0A4Y7TNX2_COPMI</name>
<accession>A0A4Y7TNX2</accession>